<dbReference type="OrthoDB" id="4954565at2759"/>
<dbReference type="VEuPathDB" id="FungiDB:MYCFIDRAFT_28916"/>
<sequence length="52" mass="6263">EGSAYDGYILNNARSYYRFSMLEGRYYLANTSYLNNAPYIVLYRGVRYYLRK</sequence>
<accession>N1QBA3</accession>
<dbReference type="RefSeq" id="XP_007919897.1">
    <property type="nucleotide sequence ID" value="XM_007921706.1"/>
</dbReference>
<gene>
    <name evidence="1" type="ORF">MYCFIDRAFT_28916</name>
</gene>
<dbReference type="HOGENOM" id="CLU_178102_1_0_1"/>
<dbReference type="KEGG" id="pfj:MYCFIDRAFT_28916"/>
<evidence type="ECO:0000313" key="1">
    <source>
        <dbReference type="EMBL" id="EME89336.1"/>
    </source>
</evidence>
<dbReference type="Proteomes" id="UP000016932">
    <property type="component" value="Unassembled WGS sequence"/>
</dbReference>
<feature type="non-terminal residue" evidence="1">
    <location>
        <position position="1"/>
    </location>
</feature>
<dbReference type="eggNOG" id="KOG4585">
    <property type="taxonomic scope" value="Eukaryota"/>
</dbReference>
<keyword evidence="2" id="KW-1185">Reference proteome</keyword>
<dbReference type="EMBL" id="KB446555">
    <property type="protein sequence ID" value="EME89336.1"/>
    <property type="molecule type" value="Genomic_DNA"/>
</dbReference>
<dbReference type="AlphaFoldDB" id="N1QBA3"/>
<proteinExistence type="predicted"/>
<evidence type="ECO:0000313" key="2">
    <source>
        <dbReference type="Proteomes" id="UP000016932"/>
    </source>
</evidence>
<protein>
    <submittedName>
        <fullName evidence="1">Uncharacterized protein</fullName>
    </submittedName>
</protein>
<organism evidence="1 2">
    <name type="scientific">Pseudocercospora fijiensis (strain CIRAD86)</name>
    <name type="common">Black leaf streak disease fungus</name>
    <name type="synonym">Mycosphaerella fijiensis</name>
    <dbReference type="NCBI Taxonomy" id="383855"/>
    <lineage>
        <taxon>Eukaryota</taxon>
        <taxon>Fungi</taxon>
        <taxon>Dikarya</taxon>
        <taxon>Ascomycota</taxon>
        <taxon>Pezizomycotina</taxon>
        <taxon>Dothideomycetes</taxon>
        <taxon>Dothideomycetidae</taxon>
        <taxon>Mycosphaerellales</taxon>
        <taxon>Mycosphaerellaceae</taxon>
        <taxon>Pseudocercospora</taxon>
    </lineage>
</organism>
<dbReference type="GeneID" id="19338663"/>
<name>N1QBA3_PSEFD</name>
<reference evidence="1 2" key="1">
    <citation type="journal article" date="2012" name="PLoS Pathog.">
        <title>Diverse lifestyles and strategies of plant pathogenesis encoded in the genomes of eighteen Dothideomycetes fungi.</title>
        <authorList>
            <person name="Ohm R.A."/>
            <person name="Feau N."/>
            <person name="Henrissat B."/>
            <person name="Schoch C.L."/>
            <person name="Horwitz B.A."/>
            <person name="Barry K.W."/>
            <person name="Condon B.J."/>
            <person name="Copeland A.C."/>
            <person name="Dhillon B."/>
            <person name="Glaser F."/>
            <person name="Hesse C.N."/>
            <person name="Kosti I."/>
            <person name="LaButti K."/>
            <person name="Lindquist E.A."/>
            <person name="Lucas S."/>
            <person name="Salamov A.A."/>
            <person name="Bradshaw R.E."/>
            <person name="Ciuffetti L."/>
            <person name="Hamelin R.C."/>
            <person name="Kema G.H.J."/>
            <person name="Lawrence C."/>
            <person name="Scott J.A."/>
            <person name="Spatafora J.W."/>
            <person name="Turgeon B.G."/>
            <person name="de Wit P.J.G.M."/>
            <person name="Zhong S."/>
            <person name="Goodwin S.B."/>
            <person name="Grigoriev I.V."/>
        </authorList>
    </citation>
    <scope>NUCLEOTIDE SEQUENCE [LARGE SCALE GENOMIC DNA]</scope>
    <source>
        <strain evidence="1 2">CIRAD86</strain>
    </source>
</reference>